<dbReference type="OrthoDB" id="17968at10239"/>
<evidence type="ECO:0000313" key="3">
    <source>
        <dbReference type="EMBL" id="AIU37176.1"/>
    </source>
</evidence>
<evidence type="ECO:0000313" key="6">
    <source>
        <dbReference type="EMBL" id="QGY99351.1"/>
    </source>
</evidence>
<evidence type="ECO:0000313" key="1">
    <source>
        <dbReference type="EMBL" id="AIU36891.1"/>
    </source>
</evidence>
<dbReference type="RefSeq" id="NP_148892.1">
    <property type="nucleotide sequence ID" value="NC_002816.1"/>
</dbReference>
<proteinExistence type="predicted"/>
<evidence type="ECO:0000313" key="2">
    <source>
        <dbReference type="EMBL" id="AIU37034.1"/>
    </source>
</evidence>
<organism evidence="4">
    <name type="scientific">Cydia pomonella granulosis virus</name>
    <name type="common">CpGV</name>
    <name type="synonym">Cydia pomonella granulovirus</name>
    <dbReference type="NCBI Taxonomy" id="28289"/>
    <lineage>
        <taxon>Viruses</taxon>
        <taxon>Viruses incertae sedis</taxon>
        <taxon>Naldaviricetes</taxon>
        <taxon>Lefavirales</taxon>
        <taxon>Baculoviridae</taxon>
        <taxon>Betabaculovirus</taxon>
        <taxon>Betabaculovirus cypomonellae</taxon>
    </lineage>
</organism>
<dbReference type="EMBL" id="MN696170">
    <property type="protein sequence ID" value="QGZ00062.1"/>
    <property type="molecule type" value="Genomic_DNA"/>
</dbReference>
<dbReference type="EMBL" id="MN696167">
    <property type="protein sequence ID" value="QGY99636.1"/>
    <property type="molecule type" value="Genomic_DNA"/>
</dbReference>
<dbReference type="EMBL" id="MN696171">
    <property type="protein sequence ID" value="QGZ00202.1"/>
    <property type="molecule type" value="Genomic_DNA"/>
</dbReference>
<dbReference type="Pfam" id="PF06648">
    <property type="entry name" value="AcMNPV_Ac75"/>
    <property type="match status" value="1"/>
</dbReference>
<dbReference type="EMBL" id="MN696165">
    <property type="protein sequence ID" value="QGY99351.1"/>
    <property type="molecule type" value="Genomic_DNA"/>
</dbReference>
<evidence type="ECO:0000313" key="4">
    <source>
        <dbReference type="EMBL" id="AIU37315.1"/>
    </source>
</evidence>
<evidence type="ECO:0000313" key="10">
    <source>
        <dbReference type="EMBL" id="QGY99919.1"/>
    </source>
</evidence>
<dbReference type="EMBL" id="MN696166">
    <property type="protein sequence ID" value="QGY99494.1"/>
    <property type="molecule type" value="Genomic_DNA"/>
</dbReference>
<evidence type="ECO:0000313" key="8">
    <source>
        <dbReference type="EMBL" id="QGY99636.1"/>
    </source>
</evidence>
<dbReference type="EMBL" id="MN696169">
    <property type="protein sequence ID" value="QGY99919.1"/>
    <property type="molecule type" value="Genomic_DNA"/>
</dbReference>
<reference evidence="6" key="3">
    <citation type="journal article" date="2019" name="Virology">
        <title>Single nucleotide polymorphism (SNP) frequencies and distribution reveal complex genetic composition of seven novel natural isolates of Cydia pomonella granulovirus.</title>
        <authorList>
            <person name="Fan J."/>
            <person name="Wennmann J.T."/>
            <person name="Wang D."/>
            <person name="Jehle J.A."/>
        </authorList>
    </citation>
    <scope>NUCLEOTIDE SEQUENCE</scope>
    <source>
        <strain evidence="6">CpGV-ALE</strain>
        <strain evidence="7">CpGV-JQ</strain>
        <strain evidence="8">CpGV-KS1</strain>
        <strain evidence="9">CpGV-KS2</strain>
        <strain evidence="10">CpGV-WW</strain>
        <strain evidence="12">CpGV-ZY</strain>
        <strain evidence="11">CpGV-ZY2</strain>
    </source>
</reference>
<reference evidence="1" key="2">
    <citation type="submission" date="2014-07" db="EMBL/GenBank/DDBJ databases">
        <title>Comparative genomics of CpGV: Evolution of a crop protection agent.</title>
        <authorList>
            <person name="Radtke P.C."/>
            <person name="Jehle J.A."/>
        </authorList>
    </citation>
    <scope>NUCLEOTIDE SEQUENCE</scope>
    <source>
        <strain evidence="1">CpGV-I07</strain>
    </source>
</reference>
<dbReference type="EMBL" id="KM217577">
    <property type="protein sequence ID" value="AIU37315.1"/>
    <property type="molecule type" value="Genomic_DNA"/>
</dbReference>
<evidence type="ECO:0000313" key="5">
    <source>
        <dbReference type="EMBL" id="QDW81168.1"/>
    </source>
</evidence>
<gene>
    <name evidence="4" type="primary">orf108</name>
</gene>
<evidence type="ECO:0000313" key="12">
    <source>
        <dbReference type="EMBL" id="QGZ00202.1"/>
    </source>
</evidence>
<reference evidence="4" key="1">
    <citation type="journal article" date="2014" name="Proc. Natl. Acad. Sci. U.S.A.">
        <title>Baculovirus resistance in codling moth is virus isolate-dependent and the consequence of a mutation in viral gene pe38.</title>
        <authorList>
            <person name="Gebhardt M.M."/>
            <person name="Eberle K.E."/>
            <person name="Radtke P."/>
            <person name="Jehle J.A."/>
        </authorList>
    </citation>
    <scope>NUCLEOTIDE SEQUENCE</scope>
    <source>
        <strain evidence="4">CpGV-E2</strain>
        <strain evidence="1">CpGV-I07</strain>
        <strain evidence="3">CpGV-I12</strain>
        <strain evidence="2">CpGV-M</strain>
    </source>
</reference>
<dbReference type="KEGG" id="vg:921446"/>
<name>A0A097P2E7_GVCP</name>
<reference evidence="5" key="4">
    <citation type="journal article" date="2019" name="Viruses">
        <title>Genome Analysis of A Novel South African Cydia pomonella granulovirus (CpGV-SA) with Resistance-Breaking Potential.</title>
        <authorList>
            <person name="Motsoeneng B."/>
            <person name="Jukes M.D."/>
            <person name="Knox C.M."/>
            <person name="Hill M.P."/>
            <person name="Moore S.D."/>
        </authorList>
    </citation>
    <scope>NUCLEOTIDE SEQUENCE</scope>
    <source>
        <strain evidence="5">CpGV-SA</strain>
    </source>
</reference>
<organismHost>
    <name type="scientific">Cydia pomonella</name>
    <name type="common">Codling moth</name>
    <dbReference type="NCBI Taxonomy" id="82600"/>
</organismHost>
<evidence type="ECO:0000313" key="7">
    <source>
        <dbReference type="EMBL" id="QGY99494.1"/>
    </source>
</evidence>
<accession>A0A097P2E7</accession>
<dbReference type="EMBL" id="KM217576">
    <property type="protein sequence ID" value="AIU37176.1"/>
    <property type="molecule type" value="Genomic_DNA"/>
</dbReference>
<sequence length="148" mass="17414">MNLDFIKDLVSLNPIKTSYVSNNLRANFNFIVDDHVREKELDDKGVTLLDKLYKIFTLFLEDELDRELLYDLFGSRLNLTKKQFYYLYDRTKEDVCTVNLVRSMCRVIKNAHPHIVKSHLMNTIDDQDGFANMSIFLIRECNNAAKIK</sequence>
<protein>
    <submittedName>
        <fullName evidence="4">ORF108</fullName>
    </submittedName>
</protein>
<evidence type="ECO:0000313" key="9">
    <source>
        <dbReference type="EMBL" id="QGY99777.1"/>
    </source>
</evidence>
<dbReference type="GeneID" id="921446"/>
<dbReference type="EMBL" id="KM217574">
    <property type="protein sequence ID" value="AIU36891.1"/>
    <property type="molecule type" value="Genomic_DNA"/>
</dbReference>
<dbReference type="EMBL" id="MN696168">
    <property type="protein sequence ID" value="QGY99777.1"/>
    <property type="molecule type" value="Genomic_DNA"/>
</dbReference>
<dbReference type="EMBL" id="KM217575">
    <property type="protein sequence ID" value="AIU37034.1"/>
    <property type="molecule type" value="Genomic_DNA"/>
</dbReference>
<dbReference type="InterPro" id="IPR010594">
    <property type="entry name" value="AcMNPV_Ac75"/>
</dbReference>
<dbReference type="EMBL" id="MN075941">
    <property type="protein sequence ID" value="QDW81168.1"/>
    <property type="molecule type" value="Genomic_DNA"/>
</dbReference>
<evidence type="ECO:0000313" key="11">
    <source>
        <dbReference type="EMBL" id="QGZ00062.1"/>
    </source>
</evidence>